<dbReference type="Pfam" id="PF17851">
    <property type="entry name" value="GH43_C2"/>
    <property type="match status" value="1"/>
</dbReference>
<dbReference type="InterPro" id="IPR013320">
    <property type="entry name" value="ConA-like_dom_sf"/>
</dbReference>
<comment type="caution">
    <text evidence="2">The sequence shown here is derived from an EMBL/GenBank/DDBJ whole genome shotgun (WGS) entry which is preliminary data.</text>
</comment>
<dbReference type="Gene3D" id="2.60.120.200">
    <property type="match status" value="1"/>
</dbReference>
<dbReference type="EMBL" id="JAXAFO010000005">
    <property type="protein sequence ID" value="MDX6848572.1"/>
    <property type="molecule type" value="Genomic_DNA"/>
</dbReference>
<gene>
    <name evidence="2" type="ORF">SCD92_04325</name>
</gene>
<dbReference type="InterPro" id="IPR041542">
    <property type="entry name" value="GH43_C2"/>
</dbReference>
<dbReference type="RefSeq" id="WP_302724709.1">
    <property type="nucleotide sequence ID" value="NZ_JAULRU010000823.1"/>
</dbReference>
<reference evidence="2 3" key="1">
    <citation type="submission" date="2023-11" db="EMBL/GenBank/DDBJ databases">
        <title>Gilvimarinus fulvus sp. nov., isolated from the surface of Kelp.</title>
        <authorList>
            <person name="Sun Y.Y."/>
            <person name="Gong Y."/>
            <person name="Du Z.J."/>
        </authorList>
    </citation>
    <scope>NUCLEOTIDE SEQUENCE [LARGE SCALE GENOMIC DNA]</scope>
    <source>
        <strain evidence="2 3">SDUM040013</strain>
    </source>
</reference>
<protein>
    <recommendedName>
        <fullName evidence="1">Beta-xylosidase C-terminal Concanavalin A-like domain-containing protein</fullName>
    </recommendedName>
</protein>
<organism evidence="2 3">
    <name type="scientific">Gilvimarinus gilvus</name>
    <dbReference type="NCBI Taxonomy" id="3058038"/>
    <lineage>
        <taxon>Bacteria</taxon>
        <taxon>Pseudomonadati</taxon>
        <taxon>Pseudomonadota</taxon>
        <taxon>Gammaproteobacteria</taxon>
        <taxon>Cellvibrionales</taxon>
        <taxon>Cellvibrionaceae</taxon>
        <taxon>Gilvimarinus</taxon>
    </lineage>
</organism>
<name>A0ABU4RUN6_9GAMM</name>
<accession>A0ABU4RUN6</accession>
<keyword evidence="3" id="KW-1185">Reference proteome</keyword>
<feature type="domain" description="Beta-xylosidase C-terminal Concanavalin A-like" evidence="1">
    <location>
        <begin position="2"/>
        <end position="167"/>
    </location>
</feature>
<sequence length="169" mass="19232">MFSLAARHGHLRLYGRESMGSRPLSSLVAMRRSRKQYTAQTCIEFSPTSFQQMAGMTCYYHSPKLRYPYISCDDEGQRQLNIMSCLGNLDLMADFPIEPKSIRKPCILPISFDGRDWQTIDHTLDATFLSCEAGKGDGASFTRAFVGMACQDMTGMQKPADFTYFHYYQ</sequence>
<evidence type="ECO:0000313" key="3">
    <source>
        <dbReference type="Proteomes" id="UP001273505"/>
    </source>
</evidence>
<proteinExistence type="predicted"/>
<evidence type="ECO:0000259" key="1">
    <source>
        <dbReference type="Pfam" id="PF17851"/>
    </source>
</evidence>
<dbReference type="SUPFAM" id="SSF49899">
    <property type="entry name" value="Concanavalin A-like lectins/glucanases"/>
    <property type="match status" value="1"/>
</dbReference>
<dbReference type="Proteomes" id="UP001273505">
    <property type="component" value="Unassembled WGS sequence"/>
</dbReference>
<evidence type="ECO:0000313" key="2">
    <source>
        <dbReference type="EMBL" id="MDX6848572.1"/>
    </source>
</evidence>